<dbReference type="EMBL" id="JAVHJS010000022">
    <property type="protein sequence ID" value="KAK2821613.1"/>
    <property type="molecule type" value="Genomic_DNA"/>
</dbReference>
<keyword evidence="2" id="KW-1185">Reference proteome</keyword>
<proteinExistence type="predicted"/>
<evidence type="ECO:0000313" key="1">
    <source>
        <dbReference type="EMBL" id="KAK2821613.1"/>
    </source>
</evidence>
<name>A0AA88J7Y8_TACVA</name>
<accession>A0AA88J7Y8</accession>
<gene>
    <name evidence="1" type="ORF">Q7C36_020956</name>
</gene>
<sequence>MSPRDWASASYRHGQAVGNSMTEPVMVGLAVCGSRDLVDGNAARIFPMFQLCRISLMNRSLPCLRISYLKRFHLHHPAITSTLAPGLL</sequence>
<dbReference type="Proteomes" id="UP001187315">
    <property type="component" value="Unassembled WGS sequence"/>
</dbReference>
<comment type="caution">
    <text evidence="1">The sequence shown here is derived from an EMBL/GenBank/DDBJ whole genome shotgun (WGS) entry which is preliminary data.</text>
</comment>
<reference evidence="1" key="1">
    <citation type="submission" date="2023-08" db="EMBL/GenBank/DDBJ databases">
        <title>Pelteobagrus vachellii genome.</title>
        <authorList>
            <person name="Liu H."/>
        </authorList>
    </citation>
    <scope>NUCLEOTIDE SEQUENCE</scope>
    <source>
        <strain evidence="1">PRFRI_2022a</strain>
        <tissue evidence="1">Muscle</tissue>
    </source>
</reference>
<organism evidence="1 2">
    <name type="scientific">Tachysurus vachellii</name>
    <name type="common">Darkbarbel catfish</name>
    <name type="synonym">Pelteobagrus vachellii</name>
    <dbReference type="NCBI Taxonomy" id="175792"/>
    <lineage>
        <taxon>Eukaryota</taxon>
        <taxon>Metazoa</taxon>
        <taxon>Chordata</taxon>
        <taxon>Craniata</taxon>
        <taxon>Vertebrata</taxon>
        <taxon>Euteleostomi</taxon>
        <taxon>Actinopterygii</taxon>
        <taxon>Neopterygii</taxon>
        <taxon>Teleostei</taxon>
        <taxon>Ostariophysi</taxon>
        <taxon>Siluriformes</taxon>
        <taxon>Bagridae</taxon>
        <taxon>Tachysurus</taxon>
    </lineage>
</organism>
<evidence type="ECO:0000313" key="2">
    <source>
        <dbReference type="Proteomes" id="UP001187315"/>
    </source>
</evidence>
<dbReference type="AlphaFoldDB" id="A0AA88J7Y8"/>
<protein>
    <submittedName>
        <fullName evidence="1">Uncharacterized protein</fullName>
    </submittedName>
</protein>